<dbReference type="OrthoDB" id="9774179at2"/>
<dbReference type="Pfam" id="PF01575">
    <property type="entry name" value="MaoC_dehydratas"/>
    <property type="match status" value="1"/>
</dbReference>
<dbReference type="InterPro" id="IPR029069">
    <property type="entry name" value="HotDog_dom_sf"/>
</dbReference>
<dbReference type="GO" id="GO:0006633">
    <property type="term" value="P:fatty acid biosynthetic process"/>
    <property type="evidence" value="ECO:0007669"/>
    <property type="project" value="InterPro"/>
</dbReference>
<evidence type="ECO:0000259" key="1">
    <source>
        <dbReference type="Pfam" id="PF01575"/>
    </source>
</evidence>
<dbReference type="SUPFAM" id="SSF54637">
    <property type="entry name" value="Thioesterase/thiol ester dehydrase-isomerase"/>
    <property type="match status" value="1"/>
</dbReference>
<proteinExistence type="predicted"/>
<comment type="caution">
    <text evidence="2">The sequence shown here is derived from an EMBL/GenBank/DDBJ whole genome shotgun (WGS) entry which is preliminary data.</text>
</comment>
<dbReference type="InterPro" id="IPR002539">
    <property type="entry name" value="MaoC-like_dom"/>
</dbReference>
<organism evidence="2 3">
    <name type="scientific">Caballeronia choica</name>
    <dbReference type="NCBI Taxonomy" id="326476"/>
    <lineage>
        <taxon>Bacteria</taxon>
        <taxon>Pseudomonadati</taxon>
        <taxon>Pseudomonadota</taxon>
        <taxon>Betaproteobacteria</taxon>
        <taxon>Burkholderiales</taxon>
        <taxon>Burkholderiaceae</taxon>
        <taxon>Caballeronia</taxon>
    </lineage>
</organism>
<evidence type="ECO:0000313" key="2">
    <source>
        <dbReference type="EMBL" id="SAL15035.1"/>
    </source>
</evidence>
<protein>
    <submittedName>
        <fullName evidence="2">Bifunctional enoyl-CoA hydratase/phosphate acetyltransferase</fullName>
    </submittedName>
</protein>
<keyword evidence="3" id="KW-1185">Reference proteome</keyword>
<gene>
    <name evidence="2" type="ORF">AWB68_00310</name>
</gene>
<reference evidence="2" key="1">
    <citation type="submission" date="2016-01" db="EMBL/GenBank/DDBJ databases">
        <authorList>
            <person name="Peeters C."/>
        </authorList>
    </citation>
    <scope>NUCLEOTIDE SEQUENCE [LARGE SCALE GENOMIC DNA]</scope>
    <source>
        <strain evidence="2">LMG 22940</strain>
    </source>
</reference>
<accession>A0A158F5Q9</accession>
<dbReference type="Proteomes" id="UP000054770">
    <property type="component" value="Unassembled WGS sequence"/>
</dbReference>
<dbReference type="EMBL" id="FCON02000002">
    <property type="protein sequence ID" value="SAL15035.1"/>
    <property type="molecule type" value="Genomic_DNA"/>
</dbReference>
<sequence>MQAPRYADVKVGDRLPSLALPAIDRTTLALYCGASGDHNPIHIDIDFARKARMPDVFAHGMLSAAYLGRLLTGWVPQQQIRNVSVRFTGITHLGNQPTCTGEVAEKFEADGEQRVRLRLKCSNQYGEDKLVGEAIVALK</sequence>
<dbReference type="RefSeq" id="WP_087642602.1">
    <property type="nucleotide sequence ID" value="NZ_FCON02000002.1"/>
</dbReference>
<dbReference type="PANTHER" id="PTHR43841">
    <property type="entry name" value="3-HYDROXYACYL-THIOESTER DEHYDRATASE HTDX-RELATED"/>
    <property type="match status" value="1"/>
</dbReference>
<dbReference type="PANTHER" id="PTHR43841:SF3">
    <property type="entry name" value="(3R)-HYDROXYACYL-ACP DEHYDRATASE SUBUNIT HADB"/>
    <property type="match status" value="1"/>
</dbReference>
<dbReference type="Gene3D" id="3.10.129.10">
    <property type="entry name" value="Hotdog Thioesterase"/>
    <property type="match status" value="1"/>
</dbReference>
<evidence type="ECO:0000313" key="3">
    <source>
        <dbReference type="Proteomes" id="UP000054770"/>
    </source>
</evidence>
<dbReference type="InterPro" id="IPR003965">
    <property type="entry name" value="Fatty_acid_synthase"/>
</dbReference>
<dbReference type="CDD" id="cd03453">
    <property type="entry name" value="SAV4209_like"/>
    <property type="match status" value="1"/>
</dbReference>
<dbReference type="AlphaFoldDB" id="A0A158F5Q9"/>
<dbReference type="PRINTS" id="PR01483">
    <property type="entry name" value="FASYNTHASE"/>
</dbReference>
<dbReference type="GO" id="GO:0004312">
    <property type="term" value="F:fatty acid synthase activity"/>
    <property type="evidence" value="ECO:0007669"/>
    <property type="project" value="InterPro"/>
</dbReference>
<name>A0A158F5Q9_9BURK</name>
<feature type="domain" description="MaoC-like" evidence="1">
    <location>
        <begin position="23"/>
        <end position="115"/>
    </location>
</feature>
<dbReference type="GO" id="GO:0005835">
    <property type="term" value="C:fatty acid synthase complex"/>
    <property type="evidence" value="ECO:0007669"/>
    <property type="project" value="InterPro"/>
</dbReference>